<dbReference type="EMBL" id="JADNRY010000001">
    <property type="protein sequence ID" value="KAF9078739.1"/>
    <property type="molecule type" value="Genomic_DNA"/>
</dbReference>
<keyword evidence="2" id="KW-1185">Reference proteome</keyword>
<evidence type="ECO:0000313" key="1">
    <source>
        <dbReference type="EMBL" id="KAF9078739.1"/>
    </source>
</evidence>
<accession>A0A9P5UGP5</accession>
<evidence type="ECO:0000313" key="2">
    <source>
        <dbReference type="Proteomes" id="UP000772434"/>
    </source>
</evidence>
<sequence>MLRFSQATNDHHNTEFALDDRRIAVKIHTELPLKEFSSNTTVFDVVRMDKVDRMNDTSMLVINPSDGVDKTKMDAHPVMHHQRVDRVGQMSFYTFSDRKPKVLLEGKEGEWDIGNYLQRNGYGKKRRFIASSGCAYTWADVRSLLNSFAHTYMLNMYSADNNAVQAATR</sequence>
<reference evidence="1" key="1">
    <citation type="submission" date="2020-11" db="EMBL/GenBank/DDBJ databases">
        <authorList>
            <consortium name="DOE Joint Genome Institute"/>
            <person name="Ahrendt S."/>
            <person name="Riley R."/>
            <person name="Andreopoulos W."/>
            <person name="Labutti K."/>
            <person name="Pangilinan J."/>
            <person name="Ruiz-Duenas F.J."/>
            <person name="Barrasa J.M."/>
            <person name="Sanchez-Garcia M."/>
            <person name="Camarero S."/>
            <person name="Miyauchi S."/>
            <person name="Serrano A."/>
            <person name="Linde D."/>
            <person name="Babiker R."/>
            <person name="Drula E."/>
            <person name="Ayuso-Fernandez I."/>
            <person name="Pacheco R."/>
            <person name="Padilla G."/>
            <person name="Ferreira P."/>
            <person name="Barriuso J."/>
            <person name="Kellner H."/>
            <person name="Castanera R."/>
            <person name="Alfaro M."/>
            <person name="Ramirez L."/>
            <person name="Pisabarro A.G."/>
            <person name="Kuo A."/>
            <person name="Tritt A."/>
            <person name="Lipzen A."/>
            <person name="He G."/>
            <person name="Yan M."/>
            <person name="Ng V."/>
            <person name="Cullen D."/>
            <person name="Martin F."/>
            <person name="Rosso M.-N."/>
            <person name="Henrissat B."/>
            <person name="Hibbett D."/>
            <person name="Martinez A.T."/>
            <person name="Grigoriev I.V."/>
        </authorList>
    </citation>
    <scope>NUCLEOTIDE SEQUENCE</scope>
    <source>
        <strain evidence="1">AH 40177</strain>
    </source>
</reference>
<gene>
    <name evidence="1" type="ORF">BDP27DRAFT_1310102</name>
</gene>
<protein>
    <submittedName>
        <fullName evidence="1">Uncharacterized protein</fullName>
    </submittedName>
</protein>
<proteinExistence type="predicted"/>
<dbReference type="AlphaFoldDB" id="A0A9P5UGP5"/>
<comment type="caution">
    <text evidence="1">The sequence shown here is derived from an EMBL/GenBank/DDBJ whole genome shotgun (WGS) entry which is preliminary data.</text>
</comment>
<dbReference type="OrthoDB" id="2938540at2759"/>
<name>A0A9P5UGP5_9AGAR</name>
<dbReference type="Proteomes" id="UP000772434">
    <property type="component" value="Unassembled WGS sequence"/>
</dbReference>
<organism evidence="1 2">
    <name type="scientific">Rhodocollybia butyracea</name>
    <dbReference type="NCBI Taxonomy" id="206335"/>
    <lineage>
        <taxon>Eukaryota</taxon>
        <taxon>Fungi</taxon>
        <taxon>Dikarya</taxon>
        <taxon>Basidiomycota</taxon>
        <taxon>Agaricomycotina</taxon>
        <taxon>Agaricomycetes</taxon>
        <taxon>Agaricomycetidae</taxon>
        <taxon>Agaricales</taxon>
        <taxon>Marasmiineae</taxon>
        <taxon>Omphalotaceae</taxon>
        <taxon>Rhodocollybia</taxon>
    </lineage>
</organism>